<name>A0AAW0LU70_QUESU</name>
<feature type="chain" id="PRO_5043967973" evidence="2">
    <location>
        <begin position="19"/>
        <end position="85"/>
    </location>
</feature>
<organism evidence="3 4">
    <name type="scientific">Quercus suber</name>
    <name type="common">Cork oak</name>
    <dbReference type="NCBI Taxonomy" id="58331"/>
    <lineage>
        <taxon>Eukaryota</taxon>
        <taxon>Viridiplantae</taxon>
        <taxon>Streptophyta</taxon>
        <taxon>Embryophyta</taxon>
        <taxon>Tracheophyta</taxon>
        <taxon>Spermatophyta</taxon>
        <taxon>Magnoliopsida</taxon>
        <taxon>eudicotyledons</taxon>
        <taxon>Gunneridae</taxon>
        <taxon>Pentapetalae</taxon>
        <taxon>rosids</taxon>
        <taxon>fabids</taxon>
        <taxon>Fagales</taxon>
        <taxon>Fagaceae</taxon>
        <taxon>Quercus</taxon>
    </lineage>
</organism>
<comment type="caution">
    <text evidence="3">The sequence shown here is derived from an EMBL/GenBank/DDBJ whole genome shotgun (WGS) entry which is preliminary data.</text>
</comment>
<gene>
    <name evidence="3" type="primary">CLE1_1</name>
    <name evidence="3" type="ORF">CFP56_029729</name>
</gene>
<keyword evidence="4" id="KW-1185">Reference proteome</keyword>
<dbReference type="EMBL" id="PKMF04000049">
    <property type="protein sequence ID" value="KAK7855045.1"/>
    <property type="molecule type" value="Genomic_DNA"/>
</dbReference>
<feature type="region of interest" description="Disordered" evidence="1">
    <location>
        <begin position="48"/>
        <end position="85"/>
    </location>
</feature>
<keyword evidence="2" id="KW-0732">Signal</keyword>
<reference evidence="3 4" key="1">
    <citation type="journal article" date="2018" name="Sci. Data">
        <title>The draft genome sequence of cork oak.</title>
        <authorList>
            <person name="Ramos A.M."/>
            <person name="Usie A."/>
            <person name="Barbosa P."/>
            <person name="Barros P.M."/>
            <person name="Capote T."/>
            <person name="Chaves I."/>
            <person name="Simoes F."/>
            <person name="Abreu I."/>
            <person name="Carrasquinho I."/>
            <person name="Faro C."/>
            <person name="Guimaraes J.B."/>
            <person name="Mendonca D."/>
            <person name="Nobrega F."/>
            <person name="Rodrigues L."/>
            <person name="Saibo N.J.M."/>
            <person name="Varela M.C."/>
            <person name="Egas C."/>
            <person name="Matos J."/>
            <person name="Miguel C.M."/>
            <person name="Oliveira M.M."/>
            <person name="Ricardo C.P."/>
            <person name="Goncalves S."/>
        </authorList>
    </citation>
    <scope>NUCLEOTIDE SEQUENCE [LARGE SCALE GENOMIC DNA]</scope>
    <source>
        <strain evidence="4">cv. HL8</strain>
    </source>
</reference>
<proteinExistence type="predicted"/>
<evidence type="ECO:0000256" key="1">
    <source>
        <dbReference type="SAM" id="MobiDB-lite"/>
    </source>
</evidence>
<evidence type="ECO:0000313" key="4">
    <source>
        <dbReference type="Proteomes" id="UP000237347"/>
    </source>
</evidence>
<evidence type="ECO:0000256" key="2">
    <source>
        <dbReference type="SAM" id="SignalP"/>
    </source>
</evidence>
<dbReference type="Proteomes" id="UP000237347">
    <property type="component" value="Unassembled WGS sequence"/>
</dbReference>
<evidence type="ECO:0000313" key="3">
    <source>
        <dbReference type="EMBL" id="KAK7855045.1"/>
    </source>
</evidence>
<dbReference type="AlphaFoldDB" id="A0AAW0LU70"/>
<accession>A0AAW0LU70</accession>
<feature type="signal peptide" evidence="2">
    <location>
        <begin position="1"/>
        <end position="18"/>
    </location>
</feature>
<sequence>MPSLRCLVFIISVLLVCARTETRPLKPTIEKIELSLLLQASNQVAKEAMGPNVASSTNETHNEKPNRLSPGGPDPHHHFIYRGLH</sequence>
<protein>
    <submittedName>
        <fullName evidence="3">Clavata3/esr (Cle)-related protein 1</fullName>
    </submittedName>
</protein>